<comment type="caution">
    <text evidence="1">The sequence shown here is derived from an EMBL/GenBank/DDBJ whole genome shotgun (WGS) entry which is preliminary data.</text>
</comment>
<gene>
    <name evidence="1" type="ORF">ACFS6H_04375</name>
</gene>
<organism evidence="1 2">
    <name type="scientific">Terrimonas rubra</name>
    <dbReference type="NCBI Taxonomy" id="1035890"/>
    <lineage>
        <taxon>Bacteria</taxon>
        <taxon>Pseudomonadati</taxon>
        <taxon>Bacteroidota</taxon>
        <taxon>Chitinophagia</taxon>
        <taxon>Chitinophagales</taxon>
        <taxon>Chitinophagaceae</taxon>
        <taxon>Terrimonas</taxon>
    </lineage>
</organism>
<sequence length="205" mass="22985">MEKIIPFKNEAEAIASLDNGGRFYNVFTKASDDIITPQEVGKVAGVFFQPQQTILFLELAISLLSETEKANLRSKFDPALKEAYDKFKPSEIKVPSTHLQELVGTNVVISGVPALSESTTKLNGFILVPAGKAFTMIPIIESYDLYEIRNQQADELFIIAHKKGKEKLPQQYIRIGGVIKEVKAKKDEETATNRFLEINYYVVEN</sequence>
<dbReference type="EMBL" id="JBHUOZ010000001">
    <property type="protein sequence ID" value="MFD2918935.1"/>
    <property type="molecule type" value="Genomic_DNA"/>
</dbReference>
<protein>
    <submittedName>
        <fullName evidence="1">Uncharacterized protein</fullName>
    </submittedName>
</protein>
<dbReference type="RefSeq" id="WP_386095600.1">
    <property type="nucleotide sequence ID" value="NZ_JBHUOZ010000001.1"/>
</dbReference>
<dbReference type="Proteomes" id="UP001597511">
    <property type="component" value="Unassembled WGS sequence"/>
</dbReference>
<name>A0ABW6A364_9BACT</name>
<proteinExistence type="predicted"/>
<evidence type="ECO:0000313" key="1">
    <source>
        <dbReference type="EMBL" id="MFD2918935.1"/>
    </source>
</evidence>
<keyword evidence="2" id="KW-1185">Reference proteome</keyword>
<evidence type="ECO:0000313" key="2">
    <source>
        <dbReference type="Proteomes" id="UP001597511"/>
    </source>
</evidence>
<accession>A0ABW6A364</accession>
<reference evidence="2" key="1">
    <citation type="journal article" date="2019" name="Int. J. Syst. Evol. Microbiol.">
        <title>The Global Catalogue of Microorganisms (GCM) 10K type strain sequencing project: providing services to taxonomists for standard genome sequencing and annotation.</title>
        <authorList>
            <consortium name="The Broad Institute Genomics Platform"/>
            <consortium name="The Broad Institute Genome Sequencing Center for Infectious Disease"/>
            <person name="Wu L."/>
            <person name="Ma J."/>
        </authorList>
    </citation>
    <scope>NUCLEOTIDE SEQUENCE [LARGE SCALE GENOMIC DNA]</scope>
    <source>
        <strain evidence="2">KCTC 23299</strain>
    </source>
</reference>